<feature type="transmembrane region" description="Helical" evidence="5">
    <location>
        <begin position="47"/>
        <end position="68"/>
    </location>
</feature>
<dbReference type="OrthoDB" id="5797290at2"/>
<protein>
    <submittedName>
        <fullName evidence="7">DUF4149 domain-containing protein</fullName>
    </submittedName>
</protein>
<evidence type="ECO:0000256" key="4">
    <source>
        <dbReference type="ARBA" id="ARBA00023136"/>
    </source>
</evidence>
<gene>
    <name evidence="7" type="ORF">D3878_03205</name>
</gene>
<name>A0A3A3FWX3_9BURK</name>
<evidence type="ECO:0000313" key="7">
    <source>
        <dbReference type="EMBL" id="RJG00713.1"/>
    </source>
</evidence>
<feature type="transmembrane region" description="Helical" evidence="5">
    <location>
        <begin position="132"/>
        <end position="149"/>
    </location>
</feature>
<evidence type="ECO:0000256" key="2">
    <source>
        <dbReference type="ARBA" id="ARBA00022692"/>
    </source>
</evidence>
<feature type="transmembrane region" description="Helical" evidence="5">
    <location>
        <begin position="80"/>
        <end position="98"/>
    </location>
</feature>
<keyword evidence="8" id="KW-1185">Reference proteome</keyword>
<organism evidence="7 8">
    <name type="scientific">Noviherbaspirillum sedimenti</name>
    <dbReference type="NCBI Taxonomy" id="2320865"/>
    <lineage>
        <taxon>Bacteria</taxon>
        <taxon>Pseudomonadati</taxon>
        <taxon>Pseudomonadota</taxon>
        <taxon>Betaproteobacteria</taxon>
        <taxon>Burkholderiales</taxon>
        <taxon>Oxalobacteraceae</taxon>
        <taxon>Noviherbaspirillum</taxon>
    </lineage>
</organism>
<comment type="caution">
    <text evidence="7">The sequence shown here is derived from an EMBL/GenBank/DDBJ whole genome shotgun (WGS) entry which is preliminary data.</text>
</comment>
<evidence type="ECO:0000313" key="8">
    <source>
        <dbReference type="Proteomes" id="UP000266327"/>
    </source>
</evidence>
<evidence type="ECO:0000256" key="3">
    <source>
        <dbReference type="ARBA" id="ARBA00022989"/>
    </source>
</evidence>
<evidence type="ECO:0000256" key="5">
    <source>
        <dbReference type="SAM" id="Phobius"/>
    </source>
</evidence>
<dbReference type="GO" id="GO:0016020">
    <property type="term" value="C:membrane"/>
    <property type="evidence" value="ECO:0007669"/>
    <property type="project" value="UniProtKB-SubCell"/>
</dbReference>
<keyword evidence="3 5" id="KW-1133">Transmembrane helix</keyword>
<evidence type="ECO:0000256" key="1">
    <source>
        <dbReference type="ARBA" id="ARBA00004370"/>
    </source>
</evidence>
<dbReference type="AlphaFoldDB" id="A0A3A3FWX3"/>
<comment type="subcellular location">
    <subcellularLocation>
        <location evidence="1">Membrane</location>
    </subcellularLocation>
</comment>
<sequence length="152" mass="16329">MVAIRMRAVLATLWVGSLWTIGYMVAPTLFATLEDRALAGTIAGRLFAIEAWVTVVCAVLLALLVARAGAAFDQRQRKQVLIVIGVMLLCTLVSHFGIQPYMAELRAAVAPGASMAGEIQARFGRLHGVSSAIYMVQSVLGLVLVLKLYQAK</sequence>
<dbReference type="InterPro" id="IPR025423">
    <property type="entry name" value="TMEM205-like"/>
</dbReference>
<keyword evidence="4 5" id="KW-0472">Membrane</keyword>
<proteinExistence type="predicted"/>
<dbReference type="Pfam" id="PF13664">
    <property type="entry name" value="DUF4149"/>
    <property type="match status" value="1"/>
</dbReference>
<accession>A0A3A3FWX3</accession>
<dbReference type="EMBL" id="QYUQ01000002">
    <property type="protein sequence ID" value="RJG00713.1"/>
    <property type="molecule type" value="Genomic_DNA"/>
</dbReference>
<feature type="domain" description="TMEM205-like" evidence="6">
    <location>
        <begin position="10"/>
        <end position="107"/>
    </location>
</feature>
<keyword evidence="2 5" id="KW-0812">Transmembrane</keyword>
<reference evidence="8" key="1">
    <citation type="submission" date="2018-09" db="EMBL/GenBank/DDBJ databases">
        <authorList>
            <person name="Zhu H."/>
        </authorList>
    </citation>
    <scope>NUCLEOTIDE SEQUENCE [LARGE SCALE GENOMIC DNA]</scope>
    <source>
        <strain evidence="8">K1S02-23</strain>
    </source>
</reference>
<dbReference type="Proteomes" id="UP000266327">
    <property type="component" value="Unassembled WGS sequence"/>
</dbReference>
<evidence type="ECO:0000259" key="6">
    <source>
        <dbReference type="Pfam" id="PF13664"/>
    </source>
</evidence>